<gene>
    <name evidence="2" type="ORF">GBA65_00385</name>
</gene>
<keyword evidence="3" id="KW-1185">Reference proteome</keyword>
<dbReference type="RefSeq" id="WP_166394892.1">
    <property type="nucleotide sequence ID" value="NZ_CP045121.1"/>
</dbReference>
<keyword evidence="1" id="KW-0812">Transmembrane</keyword>
<name>A0A6G8PSC0_9ACTN</name>
<dbReference type="KEGG" id="rmar:GBA65_00385"/>
<feature type="transmembrane region" description="Helical" evidence="1">
    <location>
        <begin position="54"/>
        <end position="76"/>
    </location>
</feature>
<dbReference type="Proteomes" id="UP000502706">
    <property type="component" value="Chromosome"/>
</dbReference>
<dbReference type="EMBL" id="CP045121">
    <property type="protein sequence ID" value="QIN77223.1"/>
    <property type="molecule type" value="Genomic_DNA"/>
</dbReference>
<protein>
    <submittedName>
        <fullName evidence="2">Uncharacterized protein</fullName>
    </submittedName>
</protein>
<accession>A0A6G8PSC0</accession>
<evidence type="ECO:0000256" key="1">
    <source>
        <dbReference type="SAM" id="Phobius"/>
    </source>
</evidence>
<reference evidence="2 3" key="1">
    <citation type="submission" date="2019-10" db="EMBL/GenBank/DDBJ databases">
        <title>Rubrobacter sp nov SCSIO 52915 isolated from a deep-sea sediment in the South China Sea.</title>
        <authorList>
            <person name="Chen R.W."/>
        </authorList>
    </citation>
    <scope>NUCLEOTIDE SEQUENCE [LARGE SCALE GENOMIC DNA]</scope>
    <source>
        <strain evidence="2 3">SCSIO 52915</strain>
    </source>
</reference>
<proteinExistence type="predicted"/>
<evidence type="ECO:0000313" key="2">
    <source>
        <dbReference type="EMBL" id="QIN77223.1"/>
    </source>
</evidence>
<keyword evidence="1" id="KW-0472">Membrane</keyword>
<dbReference type="AlphaFoldDB" id="A0A6G8PSC0"/>
<keyword evidence="1" id="KW-1133">Transmembrane helix</keyword>
<evidence type="ECO:0000313" key="3">
    <source>
        <dbReference type="Proteomes" id="UP000502706"/>
    </source>
</evidence>
<sequence>MTAVAPNRLLPLRAVQGLLGGAFAAPLLWAATAPTISGFAHQDAVELPVLKSPGTFPGSFFVALLAFAHTLVGGLLPGPIFGPFVERAASKEKELVR</sequence>
<organism evidence="2 3">
    <name type="scientific">Rubrobacter marinus</name>
    <dbReference type="NCBI Taxonomy" id="2653852"/>
    <lineage>
        <taxon>Bacteria</taxon>
        <taxon>Bacillati</taxon>
        <taxon>Actinomycetota</taxon>
        <taxon>Rubrobacteria</taxon>
        <taxon>Rubrobacterales</taxon>
        <taxon>Rubrobacteraceae</taxon>
        <taxon>Rubrobacter</taxon>
    </lineage>
</organism>